<dbReference type="Pfam" id="PF14833">
    <property type="entry name" value="NAD_binding_11"/>
    <property type="match status" value="1"/>
</dbReference>
<dbReference type="Gene3D" id="1.10.1040.10">
    <property type="entry name" value="N-(1-d-carboxylethyl)-l-norvaline Dehydrogenase, domain 2"/>
    <property type="match status" value="1"/>
</dbReference>
<dbReference type="PROSITE" id="PS00895">
    <property type="entry name" value="3_HYDROXYISOBUT_DH"/>
    <property type="match status" value="1"/>
</dbReference>
<dbReference type="InterPro" id="IPR002204">
    <property type="entry name" value="3-OH-isobutyrate_DH-rel_CS"/>
</dbReference>
<dbReference type="Proteomes" id="UP000234341">
    <property type="component" value="Unassembled WGS sequence"/>
</dbReference>
<organism evidence="6 7">
    <name type="scientific">Cupriavidus pauculus</name>
    <dbReference type="NCBI Taxonomy" id="82633"/>
    <lineage>
        <taxon>Bacteria</taxon>
        <taxon>Pseudomonadati</taxon>
        <taxon>Pseudomonadota</taxon>
        <taxon>Betaproteobacteria</taxon>
        <taxon>Burkholderiales</taxon>
        <taxon>Burkholderiaceae</taxon>
        <taxon>Cupriavidus</taxon>
    </lineage>
</organism>
<keyword evidence="1" id="KW-0560">Oxidoreductase</keyword>
<evidence type="ECO:0000259" key="4">
    <source>
        <dbReference type="Pfam" id="PF03446"/>
    </source>
</evidence>
<dbReference type="EMBL" id="PJRP01000023">
    <property type="protein sequence ID" value="PLP96734.1"/>
    <property type="molecule type" value="Genomic_DNA"/>
</dbReference>
<sequence length="287" mass="29705">MKQLGFIGLGMMGFPMAGRLVAADISVLAYDVVPETRQRFGAEFTGARVADDLQAFSACDVVITMLPNSDIVDATVHRLLSALPSGALIIDMSSADPVRTRALAEAVGAAGKRLIDAPVSGGVSRACAGTLAIMTGGDPADIERARPILAHLGKAITTVGSIGAGHAMKALNNYVSAAGLIATAEALIAGQRFGIDPNVMVDVLNSSTGKNNTTENKAKQFMLSGAFNSGFSLALMAKDVGIAADLAEAVHASMQLGGHVSEMCSRASELLGKDADHTEMYRYVQPQ</sequence>
<evidence type="ECO:0000256" key="3">
    <source>
        <dbReference type="PIRSR" id="PIRSR000103-1"/>
    </source>
</evidence>
<evidence type="ECO:0000256" key="2">
    <source>
        <dbReference type="ARBA" id="ARBA00023027"/>
    </source>
</evidence>
<reference evidence="6 7" key="1">
    <citation type="submission" date="2017-12" db="EMBL/GenBank/DDBJ databases">
        <title>Genome sequence of the active heterotrophic nitrifier-denitrifier, Cupriavidus pauculus UM1.</title>
        <authorList>
            <person name="Putonti C."/>
            <person name="Castignetti D."/>
        </authorList>
    </citation>
    <scope>NUCLEOTIDE SEQUENCE [LARGE SCALE GENOMIC DNA]</scope>
    <source>
        <strain evidence="6 7">UM1</strain>
    </source>
</reference>
<name>A0A2N5C3E2_9BURK</name>
<evidence type="ECO:0000259" key="5">
    <source>
        <dbReference type="Pfam" id="PF14833"/>
    </source>
</evidence>
<dbReference type="GO" id="GO:0051287">
    <property type="term" value="F:NAD binding"/>
    <property type="evidence" value="ECO:0007669"/>
    <property type="project" value="InterPro"/>
</dbReference>
<feature type="domain" description="6-phosphogluconate dehydrogenase NADP-binding" evidence="4">
    <location>
        <begin position="3"/>
        <end position="160"/>
    </location>
</feature>
<dbReference type="InterPro" id="IPR013328">
    <property type="entry name" value="6PGD_dom2"/>
</dbReference>
<comment type="caution">
    <text evidence="6">The sequence shown here is derived from an EMBL/GenBank/DDBJ whole genome shotgun (WGS) entry which is preliminary data.</text>
</comment>
<accession>A0A2N5C3E2</accession>
<feature type="domain" description="3-hydroxyisobutyrate dehydrogenase-like NAD-binding" evidence="5">
    <location>
        <begin position="163"/>
        <end position="283"/>
    </location>
</feature>
<evidence type="ECO:0000256" key="1">
    <source>
        <dbReference type="ARBA" id="ARBA00023002"/>
    </source>
</evidence>
<protein>
    <submittedName>
        <fullName evidence="6">2-hydroxy-3-oxopropionate reductase</fullName>
    </submittedName>
</protein>
<dbReference type="InterPro" id="IPR029154">
    <property type="entry name" value="HIBADH-like_NADP-bd"/>
</dbReference>
<dbReference type="Pfam" id="PF03446">
    <property type="entry name" value="NAD_binding_2"/>
    <property type="match status" value="1"/>
</dbReference>
<dbReference type="InterPro" id="IPR036291">
    <property type="entry name" value="NAD(P)-bd_dom_sf"/>
</dbReference>
<dbReference type="GO" id="GO:0016616">
    <property type="term" value="F:oxidoreductase activity, acting on the CH-OH group of donors, NAD or NADP as acceptor"/>
    <property type="evidence" value="ECO:0007669"/>
    <property type="project" value="TreeGrafter"/>
</dbReference>
<dbReference type="InterPro" id="IPR006115">
    <property type="entry name" value="6PGDH_NADP-bd"/>
</dbReference>
<dbReference type="Gene3D" id="3.40.50.720">
    <property type="entry name" value="NAD(P)-binding Rossmann-like Domain"/>
    <property type="match status" value="1"/>
</dbReference>
<dbReference type="PIRSF" id="PIRSF000103">
    <property type="entry name" value="HIBADH"/>
    <property type="match status" value="1"/>
</dbReference>
<evidence type="ECO:0000313" key="7">
    <source>
        <dbReference type="Proteomes" id="UP000234341"/>
    </source>
</evidence>
<gene>
    <name evidence="6" type="ORF">CYJ10_30580</name>
</gene>
<dbReference type="PANTHER" id="PTHR22981:SF7">
    <property type="entry name" value="3-HYDROXYISOBUTYRATE DEHYDROGENASE, MITOCHONDRIAL"/>
    <property type="match status" value="1"/>
</dbReference>
<keyword evidence="2" id="KW-0520">NAD</keyword>
<feature type="active site" evidence="3">
    <location>
        <position position="169"/>
    </location>
</feature>
<dbReference type="GO" id="GO:0016054">
    <property type="term" value="P:organic acid catabolic process"/>
    <property type="evidence" value="ECO:0007669"/>
    <property type="project" value="UniProtKB-ARBA"/>
</dbReference>
<dbReference type="InterPro" id="IPR015815">
    <property type="entry name" value="HIBADH-related"/>
</dbReference>
<dbReference type="AlphaFoldDB" id="A0A2N5C3E2"/>
<dbReference type="RefSeq" id="WP_101685194.1">
    <property type="nucleotide sequence ID" value="NZ_PJRP01000023.1"/>
</dbReference>
<dbReference type="GO" id="GO:0050661">
    <property type="term" value="F:NADP binding"/>
    <property type="evidence" value="ECO:0007669"/>
    <property type="project" value="InterPro"/>
</dbReference>
<dbReference type="SUPFAM" id="SSF51735">
    <property type="entry name" value="NAD(P)-binding Rossmann-fold domains"/>
    <property type="match status" value="1"/>
</dbReference>
<proteinExistence type="predicted"/>
<dbReference type="InterPro" id="IPR008927">
    <property type="entry name" value="6-PGluconate_DH-like_C_sf"/>
</dbReference>
<evidence type="ECO:0000313" key="6">
    <source>
        <dbReference type="EMBL" id="PLP96734.1"/>
    </source>
</evidence>
<dbReference type="OrthoDB" id="9777604at2"/>
<dbReference type="SUPFAM" id="SSF48179">
    <property type="entry name" value="6-phosphogluconate dehydrogenase C-terminal domain-like"/>
    <property type="match status" value="1"/>
</dbReference>
<dbReference type="PANTHER" id="PTHR22981">
    <property type="entry name" value="3-HYDROXYISOBUTYRATE DEHYDROGENASE-RELATED"/>
    <property type="match status" value="1"/>
</dbReference>